<dbReference type="PROSITE" id="PS51257">
    <property type="entry name" value="PROKAR_LIPOPROTEIN"/>
    <property type="match status" value="1"/>
</dbReference>
<gene>
    <name evidence="3" type="ORF">C8P66_11637</name>
</gene>
<accession>A0A2W7I8A5</accession>
<proteinExistence type="predicted"/>
<dbReference type="InterPro" id="IPR029058">
    <property type="entry name" value="AB_hydrolase_fold"/>
</dbReference>
<evidence type="ECO:0000259" key="2">
    <source>
        <dbReference type="Pfam" id="PF20434"/>
    </source>
</evidence>
<dbReference type="InterPro" id="IPR050300">
    <property type="entry name" value="GDXG_lipolytic_enzyme"/>
</dbReference>
<organism evidence="3 4">
    <name type="scientific">Humitalea rosea</name>
    <dbReference type="NCBI Taxonomy" id="990373"/>
    <lineage>
        <taxon>Bacteria</taxon>
        <taxon>Pseudomonadati</taxon>
        <taxon>Pseudomonadota</taxon>
        <taxon>Alphaproteobacteria</taxon>
        <taxon>Acetobacterales</taxon>
        <taxon>Roseomonadaceae</taxon>
        <taxon>Humitalea</taxon>
    </lineage>
</organism>
<reference evidence="3 4" key="1">
    <citation type="submission" date="2018-06" db="EMBL/GenBank/DDBJ databases">
        <title>Genomic Encyclopedia of Archaeal and Bacterial Type Strains, Phase II (KMG-II): from individual species to whole genera.</title>
        <authorList>
            <person name="Goeker M."/>
        </authorList>
    </citation>
    <scope>NUCLEOTIDE SEQUENCE [LARGE SCALE GENOMIC DNA]</scope>
    <source>
        <strain evidence="3 4">DSM 24525</strain>
    </source>
</reference>
<dbReference type="Pfam" id="PF20434">
    <property type="entry name" value="BD-FAE"/>
    <property type="match status" value="1"/>
</dbReference>
<evidence type="ECO:0000256" key="1">
    <source>
        <dbReference type="ARBA" id="ARBA00022801"/>
    </source>
</evidence>
<dbReference type="GO" id="GO:0016787">
    <property type="term" value="F:hydrolase activity"/>
    <property type="evidence" value="ECO:0007669"/>
    <property type="project" value="UniProtKB-KW"/>
</dbReference>
<sequence>MRRLVLSLLLLLGACSPVWLLNATVPFGAMRAETGIAYGPLARQKLDIYRPATQTGPAPMVVFFYGGNWRTGERGHYRFIASVLTRRGVVVVIPDYREYPEAAFPGFVEDGAAATAWAAAHAAEYGADPRAIYLAGHSAGAHIALMLALNPAYLARAGYDRGRLAGAIGLAGPYDFVPAEYPDVQPVFAPAADQRQTQPVTFADAGAPRMLLATGTGDTTVMPRNTRSLAAAVTAAGGQVQARYYPEVAHAGILMAITPLFRRRAPVLADVMAFIGR</sequence>
<comment type="caution">
    <text evidence="3">The sequence shown here is derived from an EMBL/GenBank/DDBJ whole genome shotgun (WGS) entry which is preliminary data.</text>
</comment>
<name>A0A2W7I8A5_9PROT</name>
<dbReference type="Proteomes" id="UP000249688">
    <property type="component" value="Unassembled WGS sequence"/>
</dbReference>
<dbReference type="Gene3D" id="3.40.50.1820">
    <property type="entry name" value="alpha/beta hydrolase"/>
    <property type="match status" value="1"/>
</dbReference>
<dbReference type="SUPFAM" id="SSF53474">
    <property type="entry name" value="alpha/beta-Hydrolases"/>
    <property type="match status" value="1"/>
</dbReference>
<feature type="domain" description="BD-FAE-like" evidence="2">
    <location>
        <begin position="46"/>
        <end position="231"/>
    </location>
</feature>
<evidence type="ECO:0000313" key="3">
    <source>
        <dbReference type="EMBL" id="PZW43116.1"/>
    </source>
</evidence>
<dbReference type="EMBL" id="QKYU01000016">
    <property type="protein sequence ID" value="PZW43116.1"/>
    <property type="molecule type" value="Genomic_DNA"/>
</dbReference>
<dbReference type="OrthoDB" id="9771666at2"/>
<dbReference type="PANTHER" id="PTHR48081">
    <property type="entry name" value="AB HYDROLASE SUPERFAMILY PROTEIN C4A8.06C"/>
    <property type="match status" value="1"/>
</dbReference>
<protein>
    <submittedName>
        <fullName evidence="3">Acetyl esterase/lipase</fullName>
    </submittedName>
</protein>
<dbReference type="RefSeq" id="WP_111398991.1">
    <property type="nucleotide sequence ID" value="NZ_QKYU01000016.1"/>
</dbReference>
<keyword evidence="1" id="KW-0378">Hydrolase</keyword>
<dbReference type="AlphaFoldDB" id="A0A2W7I8A5"/>
<dbReference type="PANTHER" id="PTHR48081:SF9">
    <property type="entry name" value="CARBOXYLESTERASE"/>
    <property type="match status" value="1"/>
</dbReference>
<evidence type="ECO:0000313" key="4">
    <source>
        <dbReference type="Proteomes" id="UP000249688"/>
    </source>
</evidence>
<keyword evidence="4" id="KW-1185">Reference proteome</keyword>
<dbReference type="InterPro" id="IPR049492">
    <property type="entry name" value="BD-FAE-like_dom"/>
</dbReference>